<proteinExistence type="predicted"/>
<dbReference type="EMBL" id="JACAGC010000003">
    <property type="protein sequence ID" value="KAF6376404.1"/>
    <property type="molecule type" value="Genomic_DNA"/>
</dbReference>
<evidence type="ECO:0000313" key="2">
    <source>
        <dbReference type="Proteomes" id="UP000585614"/>
    </source>
</evidence>
<gene>
    <name evidence="1" type="ORF">mRhiFer1_009595</name>
</gene>
<protein>
    <submittedName>
        <fullName evidence="1">Uncharacterized protein</fullName>
    </submittedName>
</protein>
<dbReference type="AlphaFoldDB" id="A0A7J7ZQF2"/>
<accession>A0A7J7ZQF2</accession>
<organism evidence="1 2">
    <name type="scientific">Rhinolophus ferrumequinum</name>
    <name type="common">Greater horseshoe bat</name>
    <dbReference type="NCBI Taxonomy" id="59479"/>
    <lineage>
        <taxon>Eukaryota</taxon>
        <taxon>Metazoa</taxon>
        <taxon>Chordata</taxon>
        <taxon>Craniata</taxon>
        <taxon>Vertebrata</taxon>
        <taxon>Euteleostomi</taxon>
        <taxon>Mammalia</taxon>
        <taxon>Eutheria</taxon>
        <taxon>Laurasiatheria</taxon>
        <taxon>Chiroptera</taxon>
        <taxon>Yinpterochiroptera</taxon>
        <taxon>Rhinolophoidea</taxon>
        <taxon>Rhinolophidae</taxon>
        <taxon>Rhinolophinae</taxon>
        <taxon>Rhinolophus</taxon>
    </lineage>
</organism>
<comment type="caution">
    <text evidence="1">The sequence shown here is derived from an EMBL/GenBank/DDBJ whole genome shotgun (WGS) entry which is preliminary data.</text>
</comment>
<evidence type="ECO:0000313" key="1">
    <source>
        <dbReference type="EMBL" id="KAF6376404.1"/>
    </source>
</evidence>
<reference evidence="1 2" key="1">
    <citation type="journal article" date="2020" name="Nature">
        <title>Six reference-quality genomes reveal evolution of bat adaptations.</title>
        <authorList>
            <person name="Jebb D."/>
            <person name="Huang Z."/>
            <person name="Pippel M."/>
            <person name="Hughes G.M."/>
            <person name="Lavrichenko K."/>
            <person name="Devanna P."/>
            <person name="Winkler S."/>
            <person name="Jermiin L.S."/>
            <person name="Skirmuntt E.C."/>
            <person name="Katzourakis A."/>
            <person name="Burkitt-Gray L."/>
            <person name="Ray D.A."/>
            <person name="Sullivan K.A.M."/>
            <person name="Roscito J.G."/>
            <person name="Kirilenko B.M."/>
            <person name="Davalos L.M."/>
            <person name="Corthals A.P."/>
            <person name="Power M.L."/>
            <person name="Jones G."/>
            <person name="Ransome R.D."/>
            <person name="Dechmann D.K.N."/>
            <person name="Locatelli A.G."/>
            <person name="Puechmaille S.J."/>
            <person name="Fedrigo O."/>
            <person name="Jarvis E.D."/>
            <person name="Hiller M."/>
            <person name="Vernes S.C."/>
            <person name="Myers E.W."/>
            <person name="Teeling E.C."/>
        </authorList>
    </citation>
    <scope>NUCLEOTIDE SEQUENCE [LARGE SCALE GENOMIC DNA]</scope>
    <source>
        <strain evidence="1">MRhiFer1</strain>
        <tissue evidence="1">Lung</tissue>
    </source>
</reference>
<dbReference type="Proteomes" id="UP000585614">
    <property type="component" value="Unassembled WGS sequence"/>
</dbReference>
<name>A0A7J7ZQF2_RHIFE</name>
<sequence length="121" mass="12861">MASSVEGARLHSSCTASSFGIAGNMGEDLISPSFPGLTINTLPCSTRPVCAVLLYLAVALISSQQQMPLFTVAEKCLEMSLWAALNEQEAHQLGVSSQGVVPKLDDLISTKRQPQSLGRQK</sequence>